<feature type="transmembrane region" description="Helical" evidence="1">
    <location>
        <begin position="84"/>
        <end position="102"/>
    </location>
</feature>
<dbReference type="Proteomes" id="UP000587760">
    <property type="component" value="Unassembled WGS sequence"/>
</dbReference>
<feature type="transmembrane region" description="Helical" evidence="1">
    <location>
        <begin position="45"/>
        <end position="63"/>
    </location>
</feature>
<keyword evidence="4" id="KW-1185">Reference proteome</keyword>
<protein>
    <recommendedName>
        <fullName evidence="2">DUF4395 domain-containing protein</fullName>
    </recommendedName>
</protein>
<evidence type="ECO:0000313" key="4">
    <source>
        <dbReference type="Proteomes" id="UP000587760"/>
    </source>
</evidence>
<keyword evidence="1" id="KW-0812">Transmembrane</keyword>
<dbReference type="EMBL" id="JACHGJ010000002">
    <property type="protein sequence ID" value="MBB6480203.1"/>
    <property type="molecule type" value="Genomic_DNA"/>
</dbReference>
<name>A0A841R8I5_9SPIO</name>
<keyword evidence="1" id="KW-1133">Transmembrane helix</keyword>
<organism evidence="3 4">
    <name type="scientific">Spirochaeta isovalerica</name>
    <dbReference type="NCBI Taxonomy" id="150"/>
    <lineage>
        <taxon>Bacteria</taxon>
        <taxon>Pseudomonadati</taxon>
        <taxon>Spirochaetota</taxon>
        <taxon>Spirochaetia</taxon>
        <taxon>Spirochaetales</taxon>
        <taxon>Spirochaetaceae</taxon>
        <taxon>Spirochaeta</taxon>
    </lineage>
</organism>
<dbReference type="RefSeq" id="WP_184746118.1">
    <property type="nucleotide sequence ID" value="NZ_JACHGJ010000002.1"/>
</dbReference>
<accession>A0A841R8I5</accession>
<sequence length="159" mass="17449">MKTLNRPYRVNEAVVRGIALQVLFLSLLTLFTGSLIPAFLLAGDFAIRVFLIPRFSPLAYISGKIIAPLARFKRKQIVFKPKRFAAMIGLSLSAASVVFLLNQASGPALFLLGMLALFSFLEAVFRFCAGCRIFGLLMKLGLVKEEQCPDCVFLDGTGI</sequence>
<evidence type="ECO:0000313" key="3">
    <source>
        <dbReference type="EMBL" id="MBB6480203.1"/>
    </source>
</evidence>
<reference evidence="3 4" key="1">
    <citation type="submission" date="2020-08" db="EMBL/GenBank/DDBJ databases">
        <title>Genomic Encyclopedia of Type Strains, Phase IV (KMG-IV): sequencing the most valuable type-strain genomes for metagenomic binning, comparative biology and taxonomic classification.</title>
        <authorList>
            <person name="Goeker M."/>
        </authorList>
    </citation>
    <scope>NUCLEOTIDE SEQUENCE [LARGE SCALE GENOMIC DNA]</scope>
    <source>
        <strain evidence="3 4">DSM 2461</strain>
    </source>
</reference>
<proteinExistence type="predicted"/>
<evidence type="ECO:0000259" key="2">
    <source>
        <dbReference type="Pfam" id="PF14340"/>
    </source>
</evidence>
<dbReference type="Pfam" id="PF14340">
    <property type="entry name" value="DUF4395"/>
    <property type="match status" value="1"/>
</dbReference>
<comment type="caution">
    <text evidence="3">The sequence shown here is derived from an EMBL/GenBank/DDBJ whole genome shotgun (WGS) entry which is preliminary data.</text>
</comment>
<evidence type="ECO:0000256" key="1">
    <source>
        <dbReference type="SAM" id="Phobius"/>
    </source>
</evidence>
<feature type="transmembrane region" description="Helical" evidence="1">
    <location>
        <begin position="108"/>
        <end position="129"/>
    </location>
</feature>
<keyword evidence="1" id="KW-0472">Membrane</keyword>
<feature type="transmembrane region" description="Helical" evidence="1">
    <location>
        <begin position="20"/>
        <end position="39"/>
    </location>
</feature>
<feature type="domain" description="DUF4395" evidence="2">
    <location>
        <begin position="10"/>
        <end position="139"/>
    </location>
</feature>
<gene>
    <name evidence="3" type="ORF">HNR50_001861</name>
</gene>
<dbReference type="AlphaFoldDB" id="A0A841R8I5"/>
<dbReference type="InterPro" id="IPR025508">
    <property type="entry name" value="DUF4395"/>
</dbReference>